<dbReference type="Pfam" id="PF08424">
    <property type="entry name" value="NRDE-2"/>
    <property type="match status" value="1"/>
</dbReference>
<feature type="compositionally biased region" description="Basic residues" evidence="4">
    <location>
        <begin position="162"/>
        <end position="174"/>
    </location>
</feature>
<comment type="subcellular location">
    <subcellularLocation>
        <location evidence="1">Nucleus</location>
    </subcellularLocation>
</comment>
<dbReference type="GO" id="GO:0031048">
    <property type="term" value="P:regulatory ncRNA-mediated heterochromatin formation"/>
    <property type="evidence" value="ECO:0007669"/>
    <property type="project" value="TreeGrafter"/>
</dbReference>
<gene>
    <name evidence="5" type="ORF">TCNE_LOCUS9364</name>
</gene>
<feature type="compositionally biased region" description="Basic and acidic residues" evidence="4">
    <location>
        <begin position="16"/>
        <end position="26"/>
    </location>
</feature>
<evidence type="ECO:0000256" key="4">
    <source>
        <dbReference type="SAM" id="MobiDB-lite"/>
    </source>
</evidence>
<feature type="compositionally biased region" description="Low complexity" evidence="4">
    <location>
        <begin position="199"/>
        <end position="220"/>
    </location>
</feature>
<feature type="compositionally biased region" description="Basic residues" evidence="4">
    <location>
        <begin position="120"/>
        <end position="150"/>
    </location>
</feature>
<feature type="region of interest" description="Disordered" evidence="4">
    <location>
        <begin position="16"/>
        <end position="226"/>
    </location>
</feature>
<keyword evidence="6" id="KW-1185">Reference proteome</keyword>
<dbReference type="PANTHER" id="PTHR13471">
    <property type="entry name" value="TETRATRICOPEPTIDE-LIKE HELICAL"/>
    <property type="match status" value="1"/>
</dbReference>
<dbReference type="Proteomes" id="UP000050794">
    <property type="component" value="Unassembled WGS sequence"/>
</dbReference>
<keyword evidence="3" id="KW-0539">Nucleus</keyword>
<evidence type="ECO:0000313" key="7">
    <source>
        <dbReference type="WBParaSite" id="TCNE_0000936401-mRNA-1"/>
    </source>
</evidence>
<evidence type="ECO:0000313" key="6">
    <source>
        <dbReference type="Proteomes" id="UP000050794"/>
    </source>
</evidence>
<evidence type="ECO:0000256" key="3">
    <source>
        <dbReference type="ARBA" id="ARBA00023242"/>
    </source>
</evidence>
<dbReference type="GO" id="GO:0071013">
    <property type="term" value="C:catalytic step 2 spliceosome"/>
    <property type="evidence" value="ECO:0007669"/>
    <property type="project" value="TreeGrafter"/>
</dbReference>
<organism evidence="6 7">
    <name type="scientific">Toxocara canis</name>
    <name type="common">Canine roundworm</name>
    <dbReference type="NCBI Taxonomy" id="6265"/>
    <lineage>
        <taxon>Eukaryota</taxon>
        <taxon>Metazoa</taxon>
        <taxon>Ecdysozoa</taxon>
        <taxon>Nematoda</taxon>
        <taxon>Chromadorea</taxon>
        <taxon>Rhabditida</taxon>
        <taxon>Spirurina</taxon>
        <taxon>Ascaridomorpha</taxon>
        <taxon>Ascaridoidea</taxon>
        <taxon>Toxocaridae</taxon>
        <taxon>Toxocara</taxon>
    </lineage>
</organism>
<dbReference type="PANTHER" id="PTHR13471:SF0">
    <property type="entry name" value="NUCLEAR EXOSOME REGULATOR NRDE2"/>
    <property type="match status" value="1"/>
</dbReference>
<evidence type="ECO:0000313" key="5">
    <source>
        <dbReference type="EMBL" id="VDM40685.1"/>
    </source>
</evidence>
<evidence type="ECO:0000256" key="1">
    <source>
        <dbReference type="ARBA" id="ARBA00004123"/>
    </source>
</evidence>
<reference evidence="7" key="1">
    <citation type="submission" date="2016-06" db="UniProtKB">
        <authorList>
            <consortium name="WormBaseParasite"/>
        </authorList>
    </citation>
    <scope>IDENTIFICATION</scope>
</reference>
<dbReference type="GO" id="GO:1902369">
    <property type="term" value="P:negative regulation of RNA catabolic process"/>
    <property type="evidence" value="ECO:0007669"/>
    <property type="project" value="TreeGrafter"/>
</dbReference>
<comment type="similarity">
    <text evidence="2">Belongs to the NRDE2 family.</text>
</comment>
<name>A0A183ULJ4_TOXCA</name>
<feature type="compositionally biased region" description="Basic and acidic residues" evidence="4">
    <location>
        <begin position="41"/>
        <end position="83"/>
    </location>
</feature>
<proteinExistence type="inferred from homology"/>
<dbReference type="AlphaFoldDB" id="A0A183ULJ4"/>
<dbReference type="InterPro" id="IPR013633">
    <property type="entry name" value="NRDE-2"/>
</dbReference>
<feature type="compositionally biased region" description="Basic residues" evidence="4">
    <location>
        <begin position="186"/>
        <end position="198"/>
    </location>
</feature>
<sequence>MFPAYRNESWKREVDLAGEQDLKHDAPGPSYSSFSTAPEYDANRRHGDKDLEQTRKLQYEEIAKERAKERKHRQKEEKQKRDLSVYSIKMVSIRSDDDSDSDSSDIVVEEVGQKSSEKKKEKRRSGRRKRKYSRERHKKGKKHRRRRTRSSSRSSSSSSKSHERKRHRRRRTRSSSRSSSSSSKSHERKRHRRRRTRSSSRSSSSSSDSSRKTSSSSSSDGEFRSRPSVRDLIHRKYEKWSFMEKMDVRVPSSFFIIDAKGDKSNKFYESLYQGDVVKFELSARQILEGSDIVNRLMFPGEKKRDKKAVRYFDEKVRKTWSENPERFWRHKETRAALDFIPLSMEPLLEGDLPALPQCNFLLSTLPCCKQSTQYAKINFNAQAEERHNGGNCDASVMEVDLQLRSQMINKMLGQDRRNVGLWLEFLNLQDQLHLERSEGDAQRKSKGERLTDGLLLERKMAIVSRALESNTDSVKLKIERVKIGCYVWEKEKLDREIADLEFYHVNDPEMWSGLLDIMKNERRYKLRDQLSKMAACVNKLEKVMKGQMRTHPAMPGTEQFVASVIRRRVQLLMQSGYVEKAVATTQAICEYCLCMPESITKCNGEEKRKYFEAFWDSGIARVGDIGAKGWSNSITVLKAKKFRTDKEQAMGEQAEYEKEEQKLIDTYRLQDNRISIETNRVWLEIEKLRAYWRWRPSRDLQVEESTCRQSIMQQFLLIFPKISPQLREFDQFIGRFFLQLATCQPKHRHMLICSYITTSCALMQRREDAGNRKVTFKRFREVAKAFFTVEDKEETSYIATFAEKFLELGDKGKAIALAELVKRKGNLWDLEDQTAQMSCLRLALVYVQAVDSDAKKYDALANIIMRGTLPDANSPMVYEDRDVQARVNLLLTRMVGKESCSWQGSMLDFCATLTLLFIYYKSQDANKYRYMCSTYDSLYKKLDANRLLLFTKTFLNLLSSYMAEHRNKSPRLLLEKLGDATRRFPTCVSILKLFIDKSGLGVNSIPLRRFLAEDIKDVDALRCRCYGAVYLEFLRHVQLLALSDRNAPELRCVINALRLAGERMHFDDDYLPRIALHIAKERGDKELIREASAAAFFEIFYMARANYPWSRGLLIDFAESEPDQFVSLADTMIEKDIRLHCLSDEIGILL</sequence>
<protein>
    <submittedName>
        <fullName evidence="7">Protein NRDE2-like protein</fullName>
    </submittedName>
</protein>
<accession>A0A183ULJ4</accession>
<reference evidence="5 6" key="2">
    <citation type="submission" date="2018-11" db="EMBL/GenBank/DDBJ databases">
        <authorList>
            <consortium name="Pathogen Informatics"/>
        </authorList>
    </citation>
    <scope>NUCLEOTIDE SEQUENCE [LARGE SCALE GENOMIC DNA]</scope>
</reference>
<dbReference type="WBParaSite" id="TCNE_0000936401-mRNA-1">
    <property type="protein sequence ID" value="TCNE_0000936401-mRNA-1"/>
    <property type="gene ID" value="TCNE_0000936401"/>
</dbReference>
<evidence type="ECO:0000256" key="2">
    <source>
        <dbReference type="ARBA" id="ARBA00009265"/>
    </source>
</evidence>
<dbReference type="EMBL" id="UYWY01020155">
    <property type="protein sequence ID" value="VDM40685.1"/>
    <property type="molecule type" value="Genomic_DNA"/>
</dbReference>